<dbReference type="InterPro" id="IPR050458">
    <property type="entry name" value="LolB"/>
</dbReference>
<dbReference type="PANTHER" id="PTHR30634">
    <property type="entry name" value="OUTER MEMBRANE LOLAB LIPOPROTEIN INSERTION APPARATUS"/>
    <property type="match status" value="1"/>
</dbReference>
<protein>
    <submittedName>
        <fullName evidence="1">Uncharacterized protein</fullName>
    </submittedName>
</protein>
<keyword evidence="2" id="KW-1185">Reference proteome</keyword>
<name>A0A401ZIB5_9CHLR</name>
<dbReference type="Pfam" id="PF18934">
    <property type="entry name" value="DUF5682"/>
    <property type="match status" value="1"/>
</dbReference>
<reference evidence="2" key="1">
    <citation type="submission" date="2018-12" db="EMBL/GenBank/DDBJ databases">
        <title>Tengunoibacter tsumagoiensis gen. nov., sp. nov., Dictyobacter kobayashii sp. nov., D. alpinus sp. nov., and D. joshuensis sp. nov. and description of Dictyobacteraceae fam. nov. within the order Ktedonobacterales isolated from Tengu-no-mugimeshi.</title>
        <authorList>
            <person name="Wang C.M."/>
            <person name="Zheng Y."/>
            <person name="Sakai Y."/>
            <person name="Toyoda A."/>
            <person name="Minakuchi Y."/>
            <person name="Abe K."/>
            <person name="Yokota A."/>
            <person name="Yabe S."/>
        </authorList>
    </citation>
    <scope>NUCLEOTIDE SEQUENCE [LARGE SCALE GENOMIC DNA]</scope>
    <source>
        <strain evidence="2">S-27</strain>
    </source>
</reference>
<dbReference type="AlphaFoldDB" id="A0A401ZIB5"/>
<dbReference type="PANTHER" id="PTHR30634:SF14">
    <property type="match status" value="1"/>
</dbReference>
<proteinExistence type="predicted"/>
<dbReference type="EMBL" id="BIFQ01000001">
    <property type="protein sequence ID" value="GCE06583.1"/>
    <property type="molecule type" value="Genomic_DNA"/>
</dbReference>
<gene>
    <name evidence="1" type="ORF">KDAU_39120</name>
</gene>
<evidence type="ECO:0000313" key="1">
    <source>
        <dbReference type="EMBL" id="GCE06583.1"/>
    </source>
</evidence>
<evidence type="ECO:0000313" key="2">
    <source>
        <dbReference type="Proteomes" id="UP000287224"/>
    </source>
</evidence>
<dbReference type="Proteomes" id="UP000287224">
    <property type="component" value="Unassembled WGS sequence"/>
</dbReference>
<dbReference type="RefSeq" id="WP_126597517.1">
    <property type="nucleotide sequence ID" value="NZ_BIFQ01000001.1"/>
</dbReference>
<dbReference type="InterPro" id="IPR043737">
    <property type="entry name" value="DUF5682"/>
</dbReference>
<sequence length="770" mass="86415">MGDIHVFGIRHHGPGCARSLRAALEKLKPDILLIEGPPDAQAVLPLMEQPKMKPPVALLIYAPEQPKKAVYYPFTQFSPEWQALKYAQKAHIPARFMDLPQSIQLARVKEGEQGEEIEPAAPTTRGRLKKALKQGGLATVVAPEKDEQTLLEEDPLTLLAQAAGYTDHELWWERQIEQRHNVVDLFEGILEAMTALRADAKPPKEEEAQREAYMRQTIRAAQKEQFQRIAIVCGAWHAPVLTDPGPAKEDEETLKGLPQVKTTATWIPWTYSRLSSRSGYGAGMDAPGWYAHLWSSRNQLTTRWITRAAHLLREQGLDASSASVIEAVRLTDTLAAMRDLTQPGLAEHNEAILTVLCHGDMAPMQLIREQLEIGDKMGDVPREAPTVPLQRDLEHWQQRLRLKPSIEKTKLELDLRKENDRARSQLLHRLQLLSIPWGKQVAVRGKSGTFHEHWQLQWKVSFAVAIIEANVWGNTIASAATSHVIDVARTSKELPELTELLQRVILAELPDAIDQLLSILQEWAAISTDVRHLMDALPPLARVARYSDVRQTRAERILPIIDGLFERSLIGLPGACFALDDDAAREMLSSIDHVQDSVQLLDRPDQRQEWLQCLRSLAGHDNIHGLIRGRSCRLLLDQQALDEKEMRDLIQLALSPAVSVTQAAAWIEGVVRGSGLLLLHQDQLWHALDQWLSALNTDTFIQLLPILRRAFASFQGPERRQMGEKVQQLHRSPQATTAHGRQNGETAIDHEHAAHVLPILAQLLGVAYGN</sequence>
<dbReference type="OrthoDB" id="9768066at2"/>
<comment type="caution">
    <text evidence="1">The sequence shown here is derived from an EMBL/GenBank/DDBJ whole genome shotgun (WGS) entry which is preliminary data.</text>
</comment>
<organism evidence="1 2">
    <name type="scientific">Dictyobacter aurantiacus</name>
    <dbReference type="NCBI Taxonomy" id="1936993"/>
    <lineage>
        <taxon>Bacteria</taxon>
        <taxon>Bacillati</taxon>
        <taxon>Chloroflexota</taxon>
        <taxon>Ktedonobacteria</taxon>
        <taxon>Ktedonobacterales</taxon>
        <taxon>Dictyobacteraceae</taxon>
        <taxon>Dictyobacter</taxon>
    </lineage>
</organism>
<accession>A0A401ZIB5</accession>